<reference evidence="1" key="1">
    <citation type="submission" date="2019-08" db="EMBL/GenBank/DDBJ databases">
        <authorList>
            <person name="Kucharzyk K."/>
            <person name="Murdoch R.W."/>
            <person name="Higgins S."/>
            <person name="Loffler F."/>
        </authorList>
    </citation>
    <scope>NUCLEOTIDE SEQUENCE</scope>
</reference>
<proteinExistence type="predicted"/>
<dbReference type="EMBL" id="VSSQ01111406">
    <property type="protein sequence ID" value="MPN48776.1"/>
    <property type="molecule type" value="Genomic_DNA"/>
</dbReference>
<evidence type="ECO:0000313" key="1">
    <source>
        <dbReference type="EMBL" id="MPN48776.1"/>
    </source>
</evidence>
<protein>
    <submittedName>
        <fullName evidence="1">Uncharacterized protein</fullName>
    </submittedName>
</protein>
<comment type="caution">
    <text evidence="1">The sequence shown here is derived from an EMBL/GenBank/DDBJ whole genome shotgun (WGS) entry which is preliminary data.</text>
</comment>
<sequence length="79" mass="9004">MSSGTDGFCRFNQRGGAFKVSDCRILHRRKVQARTIQTNGRRGDQNIADIDMRLNGPRGANTQESTNAQLSQFFHRYRS</sequence>
<organism evidence="1">
    <name type="scientific">bioreactor metagenome</name>
    <dbReference type="NCBI Taxonomy" id="1076179"/>
    <lineage>
        <taxon>unclassified sequences</taxon>
        <taxon>metagenomes</taxon>
        <taxon>ecological metagenomes</taxon>
    </lineage>
</organism>
<name>A0A645ICY8_9ZZZZ</name>
<gene>
    <name evidence="1" type="ORF">SDC9_196388</name>
</gene>
<accession>A0A645ICY8</accession>
<dbReference type="AlphaFoldDB" id="A0A645ICY8"/>